<comment type="similarity">
    <text evidence="2">Belongs to the bacterial solute-binding protein 5 family.</text>
</comment>
<gene>
    <name evidence="6" type="ORF">V0U35_05415</name>
</gene>
<dbReference type="EMBL" id="JAZDRO010000002">
    <property type="protein sequence ID" value="MEE2566112.1"/>
    <property type="molecule type" value="Genomic_DNA"/>
</dbReference>
<organism evidence="6 7">
    <name type="scientific">Hyphobacterium marinum</name>
    <dbReference type="NCBI Taxonomy" id="3116574"/>
    <lineage>
        <taxon>Bacteria</taxon>
        <taxon>Pseudomonadati</taxon>
        <taxon>Pseudomonadota</taxon>
        <taxon>Alphaproteobacteria</taxon>
        <taxon>Maricaulales</taxon>
        <taxon>Maricaulaceae</taxon>
        <taxon>Hyphobacterium</taxon>
    </lineage>
</organism>
<comment type="subcellular location">
    <subcellularLocation>
        <location evidence="1">Periplasm</location>
    </subcellularLocation>
</comment>
<evidence type="ECO:0000313" key="7">
    <source>
        <dbReference type="Proteomes" id="UP001310692"/>
    </source>
</evidence>
<dbReference type="SUPFAM" id="SSF53850">
    <property type="entry name" value="Periplasmic binding protein-like II"/>
    <property type="match status" value="1"/>
</dbReference>
<name>A0ABU7LX31_9PROT</name>
<evidence type="ECO:0000256" key="4">
    <source>
        <dbReference type="ARBA" id="ARBA00022729"/>
    </source>
</evidence>
<evidence type="ECO:0000259" key="5">
    <source>
        <dbReference type="Pfam" id="PF00496"/>
    </source>
</evidence>
<dbReference type="Gene3D" id="3.10.105.10">
    <property type="entry name" value="Dipeptide-binding Protein, Domain 3"/>
    <property type="match status" value="1"/>
</dbReference>
<dbReference type="Proteomes" id="UP001310692">
    <property type="component" value="Unassembled WGS sequence"/>
</dbReference>
<dbReference type="Pfam" id="PF00496">
    <property type="entry name" value="SBP_bac_5"/>
    <property type="match status" value="1"/>
</dbReference>
<proteinExistence type="inferred from homology"/>
<dbReference type="PIRSF" id="PIRSF002741">
    <property type="entry name" value="MppA"/>
    <property type="match status" value="1"/>
</dbReference>
<evidence type="ECO:0000256" key="3">
    <source>
        <dbReference type="ARBA" id="ARBA00022448"/>
    </source>
</evidence>
<keyword evidence="4" id="KW-0732">Signal</keyword>
<dbReference type="RefSeq" id="WP_330195653.1">
    <property type="nucleotide sequence ID" value="NZ_JAZDRO010000002.1"/>
</dbReference>
<dbReference type="Gene3D" id="3.90.76.10">
    <property type="entry name" value="Dipeptide-binding Protein, Domain 1"/>
    <property type="match status" value="1"/>
</dbReference>
<evidence type="ECO:0000313" key="6">
    <source>
        <dbReference type="EMBL" id="MEE2566112.1"/>
    </source>
</evidence>
<evidence type="ECO:0000256" key="2">
    <source>
        <dbReference type="ARBA" id="ARBA00005695"/>
    </source>
</evidence>
<reference evidence="6 7" key="1">
    <citation type="submission" date="2024-01" db="EMBL/GenBank/DDBJ databases">
        <title>Hyphobacterium bacterium isolated from marine sediment.</title>
        <authorList>
            <person name="Zhao S."/>
        </authorList>
    </citation>
    <scope>NUCLEOTIDE SEQUENCE [LARGE SCALE GENOMIC DNA]</scope>
    <source>
        <strain evidence="6 7">Y60-23</strain>
    </source>
</reference>
<feature type="domain" description="Solute-binding protein family 5" evidence="5">
    <location>
        <begin position="40"/>
        <end position="399"/>
    </location>
</feature>
<dbReference type="InterPro" id="IPR000914">
    <property type="entry name" value="SBP_5_dom"/>
</dbReference>
<dbReference type="InterPro" id="IPR030678">
    <property type="entry name" value="Peptide/Ni-bd"/>
</dbReference>
<dbReference type="PANTHER" id="PTHR30290:SF10">
    <property type="entry name" value="PERIPLASMIC OLIGOPEPTIDE-BINDING PROTEIN-RELATED"/>
    <property type="match status" value="1"/>
</dbReference>
<evidence type="ECO:0000256" key="1">
    <source>
        <dbReference type="ARBA" id="ARBA00004418"/>
    </source>
</evidence>
<protein>
    <submittedName>
        <fullName evidence="6">Peptide ABC transporter substrate-binding protein</fullName>
    </submittedName>
</protein>
<sequence length="488" mass="53791">MAIAGLPDSLDPAIGQLAASALVYKQIHGPLTDYGRDGGLAPGLAESWEASPDARTWTFRLREGLLWSDETPLTAEDVVWSARRIVDPASTFAAIGDFYAVRNAPEILRGEAGPETMGVRAIDDRRVEFQLTAPLGYFPLLMREFYPFPRHVIEAHGGAWVDPEHFVGCGPFTLTETGPLSLRLARNPRAWNPARIETVHIEAVEDAATRARLFRAGDYDIAEAPLATQIAMLTERLPYQVLPYEAPKLTYLKVNMGRALTGNADFRRALDLAIDRNFLAESLLAGTATPTRHIIPGLFYEDGSVRDNRLAARQLLVNAGLTGANAPRIQLRCLPGERERLAIAIADDWSQIGIDVEIFATPPADLYPAIDGGDYDVALAHFDRGLKSDPDFMIEPFTPGGFADNTFWFGQPGEADDEFARLIGEARATVDADLRTQAYRAAERVILEARPVIPFLRERAFWLVAERVTGLSAEIQPVLWRGFQLEGS</sequence>
<comment type="caution">
    <text evidence="6">The sequence shown here is derived from an EMBL/GenBank/DDBJ whole genome shotgun (WGS) entry which is preliminary data.</text>
</comment>
<dbReference type="CDD" id="cd08504">
    <property type="entry name" value="PBP2_OppA"/>
    <property type="match status" value="1"/>
</dbReference>
<dbReference type="InterPro" id="IPR039424">
    <property type="entry name" value="SBP_5"/>
</dbReference>
<keyword evidence="3" id="KW-0813">Transport</keyword>
<dbReference type="PANTHER" id="PTHR30290">
    <property type="entry name" value="PERIPLASMIC BINDING COMPONENT OF ABC TRANSPORTER"/>
    <property type="match status" value="1"/>
</dbReference>
<accession>A0ABU7LX31</accession>
<dbReference type="Gene3D" id="3.40.190.10">
    <property type="entry name" value="Periplasmic binding protein-like II"/>
    <property type="match status" value="1"/>
</dbReference>
<keyword evidence="7" id="KW-1185">Reference proteome</keyword>